<name>A0A3D9UJM2_9MICO</name>
<evidence type="ECO:0000313" key="1">
    <source>
        <dbReference type="EMBL" id="REF29509.1"/>
    </source>
</evidence>
<reference evidence="1 2" key="1">
    <citation type="submission" date="2018-08" db="EMBL/GenBank/DDBJ databases">
        <title>Sequencing the genomes of 1000 actinobacteria strains.</title>
        <authorList>
            <person name="Klenk H.-P."/>
        </authorList>
    </citation>
    <scope>NUCLEOTIDE SEQUENCE [LARGE SCALE GENOMIC DNA]</scope>
    <source>
        <strain evidence="1 2">DSM 22967</strain>
    </source>
</reference>
<dbReference type="AlphaFoldDB" id="A0A3D9UJM2"/>
<comment type="caution">
    <text evidence="1">The sequence shown here is derived from an EMBL/GenBank/DDBJ whole genome shotgun (WGS) entry which is preliminary data.</text>
</comment>
<dbReference type="Proteomes" id="UP000256253">
    <property type="component" value="Unassembled WGS sequence"/>
</dbReference>
<proteinExistence type="predicted"/>
<keyword evidence="2" id="KW-1185">Reference proteome</keyword>
<dbReference type="EMBL" id="QTUA01000001">
    <property type="protein sequence ID" value="REF29509.1"/>
    <property type="molecule type" value="Genomic_DNA"/>
</dbReference>
<accession>A0A3D9UJM2</accession>
<sequence>MPLTNHDLGLPTIEEGERRILTVDDPVVHLTRMQSSAGGLEIQAFTPAPNQLLLGCAFETSDQLESIVLPGLHPQGPDPRSPIFRSTPQGVSINLRAVKQIARFFVIGLPQTGNRSMPGGTLVLTTYGGSRMEVVLDTSATYGAKALVTGYVVEGRIVLRAEHDPFSGTLQQVAGVYGYDQMTWRDPFTPLF</sequence>
<organism evidence="1 2">
    <name type="scientific">Calidifontibacter indicus</name>
    <dbReference type="NCBI Taxonomy" id="419650"/>
    <lineage>
        <taxon>Bacteria</taxon>
        <taxon>Bacillati</taxon>
        <taxon>Actinomycetota</taxon>
        <taxon>Actinomycetes</taxon>
        <taxon>Micrococcales</taxon>
        <taxon>Dermacoccaceae</taxon>
        <taxon>Calidifontibacter</taxon>
    </lineage>
</organism>
<protein>
    <submittedName>
        <fullName evidence="1">Uncharacterized protein</fullName>
    </submittedName>
</protein>
<evidence type="ECO:0000313" key="2">
    <source>
        <dbReference type="Proteomes" id="UP000256253"/>
    </source>
</evidence>
<gene>
    <name evidence="1" type="ORF">DFJ65_0460</name>
</gene>